<name>A0A8S5SKF0_9CAUD</name>
<evidence type="ECO:0000256" key="1">
    <source>
        <dbReference type="SAM" id="MobiDB-lite"/>
    </source>
</evidence>
<reference evidence="2" key="1">
    <citation type="journal article" date="2021" name="Proc. Natl. Acad. Sci. U.S.A.">
        <title>A Catalog of Tens of Thousands of Viruses from Human Metagenomes Reveals Hidden Associations with Chronic Diseases.</title>
        <authorList>
            <person name="Tisza M.J."/>
            <person name="Buck C.B."/>
        </authorList>
    </citation>
    <scope>NUCLEOTIDE SEQUENCE</scope>
    <source>
        <strain evidence="2">CtRGj11</strain>
    </source>
</reference>
<feature type="region of interest" description="Disordered" evidence="1">
    <location>
        <begin position="23"/>
        <end position="43"/>
    </location>
</feature>
<dbReference type="EMBL" id="BK032613">
    <property type="protein sequence ID" value="DAF51299.1"/>
    <property type="molecule type" value="Genomic_DNA"/>
</dbReference>
<evidence type="ECO:0000313" key="2">
    <source>
        <dbReference type="EMBL" id="DAF51299.1"/>
    </source>
</evidence>
<proteinExistence type="predicted"/>
<protein>
    <submittedName>
        <fullName evidence="2">Uncharacterized protein</fullName>
    </submittedName>
</protein>
<accession>A0A8S5SKF0</accession>
<sequence>MIFASLRPSDRWSLVVALAFGPVGPREQGRGGGSLASHVPGSS</sequence>
<organism evidence="2">
    <name type="scientific">Siphoviridae sp. ctRGj11</name>
    <dbReference type="NCBI Taxonomy" id="2827868"/>
    <lineage>
        <taxon>Viruses</taxon>
        <taxon>Duplodnaviria</taxon>
        <taxon>Heunggongvirae</taxon>
        <taxon>Uroviricota</taxon>
        <taxon>Caudoviricetes</taxon>
    </lineage>
</organism>